<keyword evidence="3" id="KW-0479">Metal-binding</keyword>
<dbReference type="PANTHER" id="PTHR11002">
    <property type="entry name" value="CARBONIC ANHYDRASE"/>
    <property type="match status" value="1"/>
</dbReference>
<comment type="function">
    <text evidence="2">Catalyzes the reversible hydration of carbon dioxide to form bicarbonate.</text>
</comment>
<name>E6JZD9_PARDN</name>
<gene>
    <name evidence="4" type="primary">cah</name>
    <name evidence="4" type="ORF">HMPREF0620_0159</name>
</gene>
<dbReference type="SMART" id="SM00947">
    <property type="entry name" value="Pro_CA"/>
    <property type="match status" value="1"/>
</dbReference>
<dbReference type="GO" id="GO:0004089">
    <property type="term" value="F:carbonate dehydratase activity"/>
    <property type="evidence" value="ECO:0007669"/>
    <property type="project" value="UniProtKB-EC"/>
</dbReference>
<dbReference type="SUPFAM" id="SSF53056">
    <property type="entry name" value="beta-carbonic anhydrase, cab"/>
    <property type="match status" value="1"/>
</dbReference>
<dbReference type="CDD" id="cd03378">
    <property type="entry name" value="beta_CA_cladeC"/>
    <property type="match status" value="1"/>
</dbReference>
<dbReference type="InterPro" id="IPR036874">
    <property type="entry name" value="Carbonic_anhydrase_sf"/>
</dbReference>
<keyword evidence="4" id="KW-0456">Lyase</keyword>
<dbReference type="EMBL" id="AEON01000001">
    <property type="protein sequence ID" value="EFT83154.1"/>
    <property type="molecule type" value="Genomic_DNA"/>
</dbReference>
<comment type="similarity">
    <text evidence="1">Belongs to the beta-class carbonic anhydrase family.</text>
</comment>
<dbReference type="PATRIC" id="fig|864564.6.peg.1555"/>
<dbReference type="PANTHER" id="PTHR11002:SF79">
    <property type="entry name" value="CARBONIC ANHYDRASE 2"/>
    <property type="match status" value="1"/>
</dbReference>
<protein>
    <submittedName>
        <fullName evidence="4">Carbonate dehydratase</fullName>
        <ecNumber evidence="4">4.2.1.1</ecNumber>
    </submittedName>
</protein>
<dbReference type="KEGG" id="pdo:PSDT_1417"/>
<evidence type="ECO:0000256" key="1">
    <source>
        <dbReference type="ARBA" id="ARBA00006217"/>
    </source>
</evidence>
<feature type="binding site" evidence="3">
    <location>
        <position position="206"/>
    </location>
    <ligand>
        <name>Zn(2+)</name>
        <dbReference type="ChEBI" id="CHEBI:29105"/>
    </ligand>
</feature>
<dbReference type="HOGENOM" id="CLU_927026_0_0_11"/>
<feature type="binding site" evidence="3">
    <location>
        <position position="155"/>
    </location>
    <ligand>
        <name>Zn(2+)</name>
        <dbReference type="ChEBI" id="CHEBI:29105"/>
    </ligand>
</feature>
<feature type="binding site" evidence="3">
    <location>
        <position position="209"/>
    </location>
    <ligand>
        <name>Zn(2+)</name>
        <dbReference type="ChEBI" id="CHEBI:29105"/>
    </ligand>
</feature>
<evidence type="ECO:0000256" key="2">
    <source>
        <dbReference type="ARBA" id="ARBA00024993"/>
    </source>
</evidence>
<sequence>MRWSTVWRPPLFFAFSFVFYCCLLHSSLDPYPSIVYLSAFPRFRSPFPAFLFLPCIAPPGRNPQIFVGQGESDRSKIHQARSFLKIVTDGDNEGMDNDLNEMAEENRSNAVWTRMLQGNKRFALGQAEHPWQDEETRLSLVDSQNPDAAVLSCSDSRVPVEVIFDEGLGDIFTVRTAGATIDQAVLESLEYAVDSLHVSIIVVMSHQDCGLLKKATELARTSQDTDFMTYSINQALETVKTAIESEVDEPADIERIHISLLIERLVDRSEIIRRALADDKLKIVGARYVMTTGLVEVLSF</sequence>
<dbReference type="AlphaFoldDB" id="E6JZD9"/>
<keyword evidence="5" id="KW-1185">Reference proteome</keyword>
<proteinExistence type="inferred from homology"/>
<dbReference type="Pfam" id="PF00484">
    <property type="entry name" value="Pro_CA"/>
    <property type="match status" value="1"/>
</dbReference>
<dbReference type="GO" id="GO:0008270">
    <property type="term" value="F:zinc ion binding"/>
    <property type="evidence" value="ECO:0007669"/>
    <property type="project" value="InterPro"/>
</dbReference>
<dbReference type="InterPro" id="IPR001765">
    <property type="entry name" value="Carbonic_anhydrase"/>
</dbReference>
<dbReference type="EC" id="4.2.1.1" evidence="4"/>
<keyword evidence="3" id="KW-0862">Zinc</keyword>
<evidence type="ECO:0000256" key="3">
    <source>
        <dbReference type="PIRSR" id="PIRSR601765-1"/>
    </source>
</evidence>
<comment type="cofactor">
    <cofactor evidence="3">
        <name>Zn(2+)</name>
        <dbReference type="ChEBI" id="CHEBI:29105"/>
    </cofactor>
    <text evidence="3">Binds 1 zinc ion per subunit.</text>
</comment>
<evidence type="ECO:0000313" key="5">
    <source>
        <dbReference type="Proteomes" id="UP000004946"/>
    </source>
</evidence>
<comment type="caution">
    <text evidence="4">The sequence shown here is derived from an EMBL/GenBank/DDBJ whole genome shotgun (WGS) entry which is preliminary data.</text>
</comment>
<feature type="binding site" evidence="3">
    <location>
        <position position="153"/>
    </location>
    <ligand>
        <name>Zn(2+)</name>
        <dbReference type="ChEBI" id="CHEBI:29105"/>
    </ligand>
</feature>
<dbReference type="eggNOG" id="COG0288">
    <property type="taxonomic scope" value="Bacteria"/>
</dbReference>
<organism evidence="4 5">
    <name type="scientific">Parascardovia denticolens DSM 10105 = JCM 12538</name>
    <dbReference type="NCBI Taxonomy" id="864564"/>
    <lineage>
        <taxon>Bacteria</taxon>
        <taxon>Bacillati</taxon>
        <taxon>Actinomycetota</taxon>
        <taxon>Actinomycetes</taxon>
        <taxon>Bifidobacteriales</taxon>
        <taxon>Bifidobacteriaceae</taxon>
        <taxon>Parascardovia</taxon>
    </lineage>
</organism>
<evidence type="ECO:0000313" key="4">
    <source>
        <dbReference type="EMBL" id="EFT83154.1"/>
    </source>
</evidence>
<dbReference type="Proteomes" id="UP000004946">
    <property type="component" value="Chromosome"/>
</dbReference>
<accession>E6JZD9</accession>
<reference evidence="4 5" key="1">
    <citation type="submission" date="2010-12" db="EMBL/GenBank/DDBJ databases">
        <authorList>
            <person name="Muzny D."/>
            <person name="Qin X."/>
            <person name="Buhay C."/>
            <person name="Dugan-Rocha S."/>
            <person name="Ding Y."/>
            <person name="Chen G."/>
            <person name="Hawes A."/>
            <person name="Holder M."/>
            <person name="Jhangiani S."/>
            <person name="Johnson A."/>
            <person name="Khan Z."/>
            <person name="Li Z."/>
            <person name="Liu W."/>
            <person name="Liu X."/>
            <person name="Perez L."/>
            <person name="Shen H."/>
            <person name="Wang Q."/>
            <person name="Watt J."/>
            <person name="Xi L."/>
            <person name="Xin Y."/>
            <person name="Zhou J."/>
            <person name="Deng J."/>
            <person name="Jiang H."/>
            <person name="Liu Y."/>
            <person name="Qu J."/>
            <person name="Song X.-Z."/>
            <person name="Zhang L."/>
            <person name="Villasana D."/>
            <person name="Johnson A."/>
            <person name="Liu J."/>
            <person name="Liyanage D."/>
            <person name="Lorensuhewa L."/>
            <person name="Robinson T."/>
            <person name="Song A."/>
            <person name="Song B.-B."/>
            <person name="Dinh H."/>
            <person name="Thornton R."/>
            <person name="Coyle M."/>
            <person name="Francisco L."/>
            <person name="Jackson L."/>
            <person name="Javaid M."/>
            <person name="Korchina V."/>
            <person name="Kovar C."/>
            <person name="Mata R."/>
            <person name="Mathew T."/>
            <person name="Ngo R."/>
            <person name="Nguyen L."/>
            <person name="Nguyen N."/>
            <person name="Okwuonu G."/>
            <person name="Ongeri F."/>
            <person name="Pham C."/>
            <person name="Simmons D."/>
            <person name="Wilczek-Boney K."/>
            <person name="Hale W."/>
            <person name="Jakkamsetti A."/>
            <person name="Pham P."/>
            <person name="Ruth R."/>
            <person name="San Lucas F."/>
            <person name="Warren J."/>
            <person name="Zhang J."/>
            <person name="Zhao Z."/>
            <person name="Zhou C."/>
            <person name="Zhu D."/>
            <person name="Lee S."/>
            <person name="Bess C."/>
            <person name="Blankenburg K."/>
            <person name="Forbes L."/>
            <person name="Fu Q."/>
            <person name="Gubbala S."/>
            <person name="Hirani K."/>
            <person name="Jayaseelan J.C."/>
            <person name="Lara F."/>
            <person name="Munidasa M."/>
            <person name="Palculict T."/>
            <person name="Patil S."/>
            <person name="Pu L.-L."/>
            <person name="Saada N."/>
            <person name="Tang L."/>
            <person name="Weissenberger G."/>
            <person name="Zhu Y."/>
            <person name="Hemphill L."/>
            <person name="Shang Y."/>
            <person name="Youmans B."/>
            <person name="Ayvaz T."/>
            <person name="Ross M."/>
            <person name="Santibanez J."/>
            <person name="Aqrawi P."/>
            <person name="Gross S."/>
            <person name="Joshi V."/>
            <person name="Fowler G."/>
            <person name="Nazareth L."/>
            <person name="Reid J."/>
            <person name="Worley K."/>
            <person name="Petrosino J."/>
            <person name="Highlander S."/>
            <person name="Gibbs R."/>
        </authorList>
    </citation>
    <scope>NUCLEOTIDE SEQUENCE [LARGE SCALE GENOMIC DNA]</scope>
    <source>
        <strain evidence="4 5">DSM 10105</strain>
    </source>
</reference>
<dbReference type="Gene3D" id="3.40.1050.10">
    <property type="entry name" value="Carbonic anhydrase"/>
    <property type="match status" value="1"/>
</dbReference>